<keyword evidence="3" id="KW-1185">Reference proteome</keyword>
<sequence>MPEHVRHDEAGEQGAAVRIGDEKEPVRFVDGESLQRQPSRSPYLHSPASLPEVATVIFIGCAPVPTMSATDWKLSAV</sequence>
<gene>
    <name evidence="2" type="ORF">SAMN05192580_1331</name>
</gene>
<dbReference type="AlphaFoldDB" id="A0A1I6K532"/>
<dbReference type="EMBL" id="FOZG01000001">
    <property type="protein sequence ID" value="SFR86264.1"/>
    <property type="molecule type" value="Genomic_DNA"/>
</dbReference>
<reference evidence="2 3" key="1">
    <citation type="submission" date="2016-10" db="EMBL/GenBank/DDBJ databases">
        <authorList>
            <person name="de Groot N.N."/>
        </authorList>
    </citation>
    <scope>NUCLEOTIDE SEQUENCE [LARGE SCALE GENOMIC DNA]</scope>
    <source>
        <strain evidence="2 3">S5-249</strain>
    </source>
</reference>
<feature type="region of interest" description="Disordered" evidence="1">
    <location>
        <begin position="1"/>
        <end position="46"/>
    </location>
</feature>
<evidence type="ECO:0000256" key="1">
    <source>
        <dbReference type="SAM" id="MobiDB-lite"/>
    </source>
</evidence>
<accession>A0A1I6K532</accession>
<feature type="compositionally biased region" description="Basic and acidic residues" evidence="1">
    <location>
        <begin position="1"/>
        <end position="10"/>
    </location>
</feature>
<evidence type="ECO:0000313" key="3">
    <source>
        <dbReference type="Proteomes" id="UP000198824"/>
    </source>
</evidence>
<organism evidence="2 3">
    <name type="scientific">Sphingomonas jatrophae</name>
    <dbReference type="NCBI Taxonomy" id="1166337"/>
    <lineage>
        <taxon>Bacteria</taxon>
        <taxon>Pseudomonadati</taxon>
        <taxon>Pseudomonadota</taxon>
        <taxon>Alphaproteobacteria</taxon>
        <taxon>Sphingomonadales</taxon>
        <taxon>Sphingomonadaceae</taxon>
        <taxon>Sphingomonas</taxon>
    </lineage>
</organism>
<name>A0A1I6K532_9SPHN</name>
<protein>
    <submittedName>
        <fullName evidence="2">Uncharacterized protein</fullName>
    </submittedName>
</protein>
<feature type="compositionally biased region" description="Basic and acidic residues" evidence="1">
    <location>
        <begin position="19"/>
        <end position="30"/>
    </location>
</feature>
<evidence type="ECO:0000313" key="2">
    <source>
        <dbReference type="EMBL" id="SFR86264.1"/>
    </source>
</evidence>
<proteinExistence type="predicted"/>
<dbReference type="Proteomes" id="UP000198824">
    <property type="component" value="Unassembled WGS sequence"/>
</dbReference>